<dbReference type="Proteomes" id="UP000601435">
    <property type="component" value="Unassembled WGS sequence"/>
</dbReference>
<evidence type="ECO:0000313" key="2">
    <source>
        <dbReference type="Proteomes" id="UP000601435"/>
    </source>
</evidence>
<dbReference type="AlphaFoldDB" id="A0A812RH42"/>
<evidence type="ECO:0000313" key="1">
    <source>
        <dbReference type="EMBL" id="CAE7441558.1"/>
    </source>
</evidence>
<feature type="non-terminal residue" evidence="1">
    <location>
        <position position="1"/>
    </location>
</feature>
<proteinExistence type="predicted"/>
<sequence length="78" mass="8780">MAYALRKLELIAAAELLDVREYLEPLVQRKLLLPAAPISPNCEDAFMMGFYKKLSNRIHSGGFPLFPFDEEVQVPADA</sequence>
<comment type="caution">
    <text evidence="1">The sequence shown here is derived from an EMBL/GenBank/DDBJ whole genome shotgun (WGS) entry which is preliminary data.</text>
</comment>
<name>A0A812RH42_9DINO</name>
<gene>
    <name evidence="1" type="ORF">SNEC2469_LOCUS12135</name>
</gene>
<dbReference type="EMBL" id="CAJNJA010019231">
    <property type="protein sequence ID" value="CAE7441558.1"/>
    <property type="molecule type" value="Genomic_DNA"/>
</dbReference>
<reference evidence="1" key="1">
    <citation type="submission" date="2021-02" db="EMBL/GenBank/DDBJ databases">
        <authorList>
            <person name="Dougan E. K."/>
            <person name="Rhodes N."/>
            <person name="Thang M."/>
            <person name="Chan C."/>
        </authorList>
    </citation>
    <scope>NUCLEOTIDE SEQUENCE</scope>
</reference>
<accession>A0A812RH42</accession>
<organism evidence="1 2">
    <name type="scientific">Symbiodinium necroappetens</name>
    <dbReference type="NCBI Taxonomy" id="1628268"/>
    <lineage>
        <taxon>Eukaryota</taxon>
        <taxon>Sar</taxon>
        <taxon>Alveolata</taxon>
        <taxon>Dinophyceae</taxon>
        <taxon>Suessiales</taxon>
        <taxon>Symbiodiniaceae</taxon>
        <taxon>Symbiodinium</taxon>
    </lineage>
</organism>
<protein>
    <submittedName>
        <fullName evidence="1">Uncharacterized protein</fullName>
    </submittedName>
</protein>
<keyword evidence="2" id="KW-1185">Reference proteome</keyword>